<evidence type="ECO:0000256" key="4">
    <source>
        <dbReference type="ARBA" id="ARBA00022741"/>
    </source>
</evidence>
<evidence type="ECO:0000256" key="6">
    <source>
        <dbReference type="ARBA" id="ARBA00022806"/>
    </source>
</evidence>
<keyword evidence="8 12" id="KW-0067">ATP-binding</keyword>
<feature type="domain" description="Helicase C-terminal" evidence="15">
    <location>
        <begin position="501"/>
        <end position="667"/>
    </location>
</feature>
<dbReference type="Gene3D" id="3.40.1440.60">
    <property type="entry name" value="PriA, 3(prime) DNA-binding domain"/>
    <property type="match status" value="1"/>
</dbReference>
<accession>A0A1Y6B2Q8</accession>
<dbReference type="Pfam" id="PF00270">
    <property type="entry name" value="DEAD"/>
    <property type="match status" value="1"/>
</dbReference>
<dbReference type="SMART" id="SM00487">
    <property type="entry name" value="DEXDc"/>
    <property type="match status" value="1"/>
</dbReference>
<gene>
    <name evidence="12" type="primary">priA</name>
    <name evidence="16" type="ORF">SAMN06296036_101162</name>
</gene>
<dbReference type="Gene3D" id="3.40.50.300">
    <property type="entry name" value="P-loop containing nucleotide triphosphate hydrolases"/>
    <property type="match status" value="2"/>
</dbReference>
<keyword evidence="2 12" id="KW-0235">DNA replication</keyword>
<keyword evidence="3" id="KW-0479">Metal-binding</keyword>
<evidence type="ECO:0000256" key="9">
    <source>
        <dbReference type="ARBA" id="ARBA00023125"/>
    </source>
</evidence>
<dbReference type="InterPro" id="IPR001650">
    <property type="entry name" value="Helicase_C-like"/>
</dbReference>
<evidence type="ECO:0000256" key="7">
    <source>
        <dbReference type="ARBA" id="ARBA00022833"/>
    </source>
</evidence>
<keyword evidence="17" id="KW-1185">Reference proteome</keyword>
<dbReference type="Pfam" id="PF17764">
    <property type="entry name" value="PriA_3primeBD"/>
    <property type="match status" value="1"/>
</dbReference>
<comment type="similarity">
    <text evidence="12">Belongs to the helicase family. PriA subfamily.</text>
</comment>
<feature type="binding site" evidence="12">
    <location>
        <position position="504"/>
    </location>
    <ligand>
        <name>Zn(2+)</name>
        <dbReference type="ChEBI" id="CHEBI:29105"/>
        <label>2</label>
    </ligand>
</feature>
<dbReference type="SMART" id="SM00490">
    <property type="entry name" value="HELICc"/>
    <property type="match status" value="1"/>
</dbReference>
<dbReference type="GO" id="GO:0006302">
    <property type="term" value="P:double-strand break repair"/>
    <property type="evidence" value="ECO:0007669"/>
    <property type="project" value="InterPro"/>
</dbReference>
<name>A0A1Y6B2Q8_9BACT</name>
<keyword evidence="1 12" id="KW-0639">Primosome</keyword>
<dbReference type="PROSITE" id="PS51194">
    <property type="entry name" value="HELICASE_CTER"/>
    <property type="match status" value="1"/>
</dbReference>
<dbReference type="InterPro" id="IPR011545">
    <property type="entry name" value="DEAD/DEAH_box_helicase_dom"/>
</dbReference>
<dbReference type="GO" id="GO:0046872">
    <property type="term" value="F:metal ion binding"/>
    <property type="evidence" value="ECO:0007669"/>
    <property type="project" value="UniProtKB-KW"/>
</dbReference>
<dbReference type="InterPro" id="IPR040498">
    <property type="entry name" value="PriA_CRR"/>
</dbReference>
<dbReference type="HAMAP" id="MF_00983">
    <property type="entry name" value="PriA"/>
    <property type="match status" value="1"/>
</dbReference>
<reference evidence="17" key="1">
    <citation type="submission" date="2017-04" db="EMBL/GenBank/DDBJ databases">
        <authorList>
            <person name="Varghese N."/>
            <person name="Submissions S."/>
        </authorList>
    </citation>
    <scope>NUCLEOTIDE SEQUENCE [LARGE SCALE GENOMIC DNA]</scope>
    <source>
        <strain evidence="17">RKEM611</strain>
    </source>
</reference>
<dbReference type="GO" id="GO:0005524">
    <property type="term" value="F:ATP binding"/>
    <property type="evidence" value="ECO:0007669"/>
    <property type="project" value="UniProtKB-UniRule"/>
</dbReference>
<keyword evidence="9 12" id="KW-0238">DNA-binding</keyword>
<feature type="region of interest" description="Disordered" evidence="13">
    <location>
        <begin position="204"/>
        <end position="223"/>
    </location>
</feature>
<dbReference type="PROSITE" id="PS51192">
    <property type="entry name" value="HELICASE_ATP_BIND_1"/>
    <property type="match status" value="1"/>
</dbReference>
<keyword evidence="4 12" id="KW-0547">Nucleotide-binding</keyword>
<proteinExistence type="inferred from homology"/>
<dbReference type="InterPro" id="IPR042115">
    <property type="entry name" value="PriA_3primeBD_sf"/>
</dbReference>
<evidence type="ECO:0000256" key="10">
    <source>
        <dbReference type="ARBA" id="ARBA00023235"/>
    </source>
</evidence>
<dbReference type="FunFam" id="3.40.50.300:FF:000489">
    <property type="entry name" value="Primosome assembly protein PriA"/>
    <property type="match status" value="1"/>
</dbReference>
<evidence type="ECO:0000256" key="11">
    <source>
        <dbReference type="ARBA" id="ARBA00048988"/>
    </source>
</evidence>
<dbReference type="InterPro" id="IPR005259">
    <property type="entry name" value="PriA"/>
</dbReference>
<dbReference type="SUPFAM" id="SSF52540">
    <property type="entry name" value="P-loop containing nucleoside triphosphate hydrolases"/>
    <property type="match status" value="1"/>
</dbReference>
<evidence type="ECO:0000256" key="12">
    <source>
        <dbReference type="HAMAP-Rule" id="MF_00983"/>
    </source>
</evidence>
<comment type="caution">
    <text evidence="12">Lacks conserved residue(s) required for the propagation of feature annotation.</text>
</comment>
<dbReference type="InterPro" id="IPR014001">
    <property type="entry name" value="Helicase_ATP-bd"/>
</dbReference>
<dbReference type="EMBL" id="FWZT01000001">
    <property type="protein sequence ID" value="SME88532.1"/>
    <property type="molecule type" value="Genomic_DNA"/>
</dbReference>
<comment type="catalytic activity">
    <reaction evidence="11 12">
        <text>ATP + H2O = ADP + phosphate + H(+)</text>
        <dbReference type="Rhea" id="RHEA:13065"/>
        <dbReference type="ChEBI" id="CHEBI:15377"/>
        <dbReference type="ChEBI" id="CHEBI:15378"/>
        <dbReference type="ChEBI" id="CHEBI:30616"/>
        <dbReference type="ChEBI" id="CHEBI:43474"/>
        <dbReference type="ChEBI" id="CHEBI:456216"/>
        <dbReference type="EC" id="5.6.2.4"/>
    </reaction>
</comment>
<evidence type="ECO:0000259" key="15">
    <source>
        <dbReference type="PROSITE" id="PS51194"/>
    </source>
</evidence>
<dbReference type="STRING" id="1513793.SAMN06296036_101162"/>
<feature type="binding site" evidence="12">
    <location>
        <position position="489"/>
    </location>
    <ligand>
        <name>Zn(2+)</name>
        <dbReference type="ChEBI" id="CHEBI:29105"/>
        <label>2</label>
    </ligand>
</feature>
<dbReference type="GO" id="GO:0003677">
    <property type="term" value="F:DNA binding"/>
    <property type="evidence" value="ECO:0007669"/>
    <property type="project" value="UniProtKB-UniRule"/>
</dbReference>
<dbReference type="Pfam" id="PF18074">
    <property type="entry name" value="PriA_C"/>
    <property type="match status" value="1"/>
</dbReference>
<evidence type="ECO:0000256" key="8">
    <source>
        <dbReference type="ARBA" id="ARBA00022840"/>
    </source>
</evidence>
<dbReference type="Pfam" id="PF00271">
    <property type="entry name" value="Helicase_C"/>
    <property type="match status" value="1"/>
</dbReference>
<protein>
    <recommendedName>
        <fullName evidence="12">Replication restart protein PriA</fullName>
    </recommendedName>
    <alternativeName>
        <fullName evidence="12">ATP-dependent DNA helicase PriA</fullName>
        <ecNumber evidence="12">5.6.2.4</ecNumber>
    </alternativeName>
    <alternativeName>
        <fullName evidence="12">DNA 3'-5' helicase PriA</fullName>
    </alternativeName>
</protein>
<dbReference type="PANTHER" id="PTHR30580">
    <property type="entry name" value="PRIMOSOMAL PROTEIN N"/>
    <property type="match status" value="1"/>
</dbReference>
<feature type="compositionally biased region" description="Polar residues" evidence="13">
    <location>
        <begin position="206"/>
        <end position="215"/>
    </location>
</feature>
<comment type="catalytic activity">
    <reaction evidence="12">
        <text>Couples ATP hydrolysis with the unwinding of duplex DNA by translocating in the 3'-5' direction.</text>
        <dbReference type="EC" id="5.6.2.4"/>
    </reaction>
</comment>
<evidence type="ECO:0000256" key="1">
    <source>
        <dbReference type="ARBA" id="ARBA00022515"/>
    </source>
</evidence>
<dbReference type="GO" id="GO:0006269">
    <property type="term" value="P:DNA replication, synthesis of primer"/>
    <property type="evidence" value="ECO:0007669"/>
    <property type="project" value="UniProtKB-KW"/>
</dbReference>
<evidence type="ECO:0000256" key="2">
    <source>
        <dbReference type="ARBA" id="ARBA00022705"/>
    </source>
</evidence>
<feature type="domain" description="Helicase ATP-binding" evidence="14">
    <location>
        <begin position="238"/>
        <end position="406"/>
    </location>
</feature>
<evidence type="ECO:0000256" key="3">
    <source>
        <dbReference type="ARBA" id="ARBA00022723"/>
    </source>
</evidence>
<keyword evidence="10 12" id="KW-0413">Isomerase</keyword>
<evidence type="ECO:0000313" key="16">
    <source>
        <dbReference type="EMBL" id="SME88532.1"/>
    </source>
</evidence>
<dbReference type="GO" id="GO:0006270">
    <property type="term" value="P:DNA replication initiation"/>
    <property type="evidence" value="ECO:0007669"/>
    <property type="project" value="TreeGrafter"/>
</dbReference>
<organism evidence="16 17">
    <name type="scientific">Pseudobacteriovorax antillogorgiicola</name>
    <dbReference type="NCBI Taxonomy" id="1513793"/>
    <lineage>
        <taxon>Bacteria</taxon>
        <taxon>Pseudomonadati</taxon>
        <taxon>Bdellovibrionota</taxon>
        <taxon>Oligoflexia</taxon>
        <taxon>Oligoflexales</taxon>
        <taxon>Pseudobacteriovoracaceae</taxon>
        <taxon>Pseudobacteriovorax</taxon>
    </lineage>
</organism>
<feature type="binding site" evidence="12">
    <location>
        <position position="486"/>
    </location>
    <ligand>
        <name>Zn(2+)</name>
        <dbReference type="ChEBI" id="CHEBI:29105"/>
        <label>2</label>
    </ligand>
</feature>
<dbReference type="RefSeq" id="WP_132314705.1">
    <property type="nucleotide sequence ID" value="NZ_FWZT01000001.1"/>
</dbReference>
<comment type="function">
    <text evidence="12">Initiates the restart of stalled replication forks, which reloads the replicative helicase on sites other than the origin of replication. Recognizes and binds to abandoned replication forks and remodels them to uncover a helicase loading site. Promotes assembly of the primosome at these replication forks.</text>
</comment>
<dbReference type="GO" id="GO:1990077">
    <property type="term" value="C:primosome complex"/>
    <property type="evidence" value="ECO:0007669"/>
    <property type="project" value="UniProtKB-UniRule"/>
</dbReference>
<evidence type="ECO:0000313" key="17">
    <source>
        <dbReference type="Proteomes" id="UP000192907"/>
    </source>
</evidence>
<evidence type="ECO:0000256" key="5">
    <source>
        <dbReference type="ARBA" id="ARBA00022801"/>
    </source>
</evidence>
<dbReference type="Pfam" id="PF18319">
    <property type="entry name" value="Zn_ribbon_PriA"/>
    <property type="match status" value="1"/>
</dbReference>
<feature type="binding site" evidence="12">
    <location>
        <position position="507"/>
    </location>
    <ligand>
        <name>Zn(2+)</name>
        <dbReference type="ChEBI" id="CHEBI:29105"/>
        <label>2</label>
    </ligand>
</feature>
<dbReference type="EC" id="5.6.2.4" evidence="12"/>
<keyword evidence="5 12" id="KW-0378">Hydrolase</keyword>
<dbReference type="InterPro" id="IPR041236">
    <property type="entry name" value="PriA_C"/>
</dbReference>
<dbReference type="GO" id="GO:0043138">
    <property type="term" value="F:3'-5' DNA helicase activity"/>
    <property type="evidence" value="ECO:0007669"/>
    <property type="project" value="UniProtKB-EC"/>
</dbReference>
<sequence>MASNICQVMTTGRKVSYMSEQILLEIAVDTPLARTFTYSHQNEIPPGCRVMVPFGKQNRRVIGVVLGRSQTEGLVASKIKGIIERLDQEPSLSPVMLRLARWLADYYFHSIGEVLRAMMPASSKVKQKIAWHLTAEGRKAWEVDDHPHHKVVRQVFVRRSPLADGTFTKKISAIDSLGPSAAGAKKKMVSLGLVERADESKVKPTLVQSHQQDLPTTPEPPKNLTVKQTEVFSRLQAAMKAEKKKAQVLWGVTGAGKTEIYLQLIADCFRFHRDSQALVLVPEISLTPQMTMIFERRFPGLVSVVHSALDQKERWHRLEAIRTGAARILVGPRSAVFGPFRNLGLVICDEEHDSSYKQSSGLQYHGRDVAVLRGQMEQALVVLGSATPSIETMANVRSGKYEILELLERVHQRALPEITVLEQKAQKRRGQTIRAGLDEGEIPVHEDVIAELRQNVEKGEQSIVIVNRRGYAYFLFHPASKKTVSCPQCSVSLTVHKKSQTLKCHYCEYQKSLSAFMGSDDEYLIVGYGSEQAESFLRRQLPGARVVRVDSDTVAKKGALEDILRDFRQGKIDILVGTQILAKGHDFPNVTLICLLEVDQMLQLPDFRAGERAFQLMVQAAGRAGRAELSGRVLLQTQKADDPIIRFAVAQDYRAFAEFELGFREAHQFPPFYKMVHIEFNSPEEARLEGVVSGLQDLIQEMLRRHESYRRSLSILGPIAPPIEMIRGRIRRSLILTSKEPKDLWSATRFIQLSCSRLPSDVRMKIDVDPQSIL</sequence>
<dbReference type="AlphaFoldDB" id="A0A1Y6B2Q8"/>
<keyword evidence="7" id="KW-0862">Zinc</keyword>
<dbReference type="GO" id="GO:0016887">
    <property type="term" value="F:ATP hydrolysis activity"/>
    <property type="evidence" value="ECO:0007669"/>
    <property type="project" value="RHEA"/>
</dbReference>
<dbReference type="OrthoDB" id="5287268at2"/>
<dbReference type="GO" id="GO:0006310">
    <property type="term" value="P:DNA recombination"/>
    <property type="evidence" value="ECO:0007669"/>
    <property type="project" value="InterPro"/>
</dbReference>
<dbReference type="FunFam" id="3.40.1440.60:FF:000001">
    <property type="entry name" value="Primosomal protein N"/>
    <property type="match status" value="1"/>
</dbReference>
<evidence type="ECO:0000259" key="14">
    <source>
        <dbReference type="PROSITE" id="PS51192"/>
    </source>
</evidence>
<comment type="subunit">
    <text evidence="12">Component of the replication restart primosome.</text>
</comment>
<evidence type="ECO:0000256" key="13">
    <source>
        <dbReference type="SAM" id="MobiDB-lite"/>
    </source>
</evidence>
<dbReference type="Proteomes" id="UP000192907">
    <property type="component" value="Unassembled WGS sequence"/>
</dbReference>
<dbReference type="InterPro" id="IPR041222">
    <property type="entry name" value="PriA_3primeBD"/>
</dbReference>
<dbReference type="InterPro" id="IPR027417">
    <property type="entry name" value="P-loop_NTPase"/>
</dbReference>
<keyword evidence="6 12" id="KW-0347">Helicase</keyword>
<dbReference type="PANTHER" id="PTHR30580:SF0">
    <property type="entry name" value="PRIMOSOMAL PROTEIN N"/>
    <property type="match status" value="1"/>
</dbReference>
<dbReference type="NCBIfam" id="TIGR00595">
    <property type="entry name" value="priA"/>
    <property type="match status" value="1"/>
</dbReference>